<dbReference type="EMBL" id="JARRAG010000002">
    <property type="protein sequence ID" value="MDG3004858.1"/>
    <property type="molecule type" value="Genomic_DNA"/>
</dbReference>
<sequence length="108" mass="11478">MRRLASILCILLILLCPFVCMTTTAAEEAGLDRDCDEVCEVIAVGAVVGRLDGDAAAQNPSTWLDVLPSPFLLASPARPSSFAIVEGGSARPPSTAMRRQALLQTFLF</sequence>
<proteinExistence type="predicted"/>
<feature type="chain" id="PRO_5046587108" description="Secreted protein" evidence="1">
    <location>
        <begin position="26"/>
        <end position="108"/>
    </location>
</feature>
<name>A0ABT6FBV1_9BACT</name>
<comment type="caution">
    <text evidence="2">The sequence shown here is derived from an EMBL/GenBank/DDBJ whole genome shotgun (WGS) entry which is preliminary data.</text>
</comment>
<evidence type="ECO:0000313" key="2">
    <source>
        <dbReference type="EMBL" id="MDG3004858.1"/>
    </source>
</evidence>
<protein>
    <recommendedName>
        <fullName evidence="4">Secreted protein</fullName>
    </recommendedName>
</protein>
<evidence type="ECO:0000256" key="1">
    <source>
        <dbReference type="SAM" id="SignalP"/>
    </source>
</evidence>
<evidence type="ECO:0008006" key="4">
    <source>
        <dbReference type="Google" id="ProtNLM"/>
    </source>
</evidence>
<keyword evidence="3" id="KW-1185">Reference proteome</keyword>
<accession>A0ABT6FBV1</accession>
<feature type="signal peptide" evidence="1">
    <location>
        <begin position="1"/>
        <end position="25"/>
    </location>
</feature>
<organism evidence="2 3">
    <name type="scientific">Paludisphaera mucosa</name>
    <dbReference type="NCBI Taxonomy" id="3030827"/>
    <lineage>
        <taxon>Bacteria</taxon>
        <taxon>Pseudomonadati</taxon>
        <taxon>Planctomycetota</taxon>
        <taxon>Planctomycetia</taxon>
        <taxon>Isosphaerales</taxon>
        <taxon>Isosphaeraceae</taxon>
        <taxon>Paludisphaera</taxon>
    </lineage>
</organism>
<keyword evidence="1" id="KW-0732">Signal</keyword>
<dbReference type="Proteomes" id="UP001216907">
    <property type="component" value="Unassembled WGS sequence"/>
</dbReference>
<reference evidence="2 3" key="1">
    <citation type="submission" date="2023-03" db="EMBL/GenBank/DDBJ databases">
        <title>Paludisphaera mucosa sp. nov. a novel planctomycete from northern fen.</title>
        <authorList>
            <person name="Ivanova A."/>
        </authorList>
    </citation>
    <scope>NUCLEOTIDE SEQUENCE [LARGE SCALE GENOMIC DNA]</scope>
    <source>
        <strain evidence="2 3">Pla2</strain>
    </source>
</reference>
<dbReference type="RefSeq" id="WP_277861209.1">
    <property type="nucleotide sequence ID" value="NZ_JARRAG010000002.1"/>
</dbReference>
<gene>
    <name evidence="2" type="ORF">PZE19_13815</name>
</gene>
<evidence type="ECO:0000313" key="3">
    <source>
        <dbReference type="Proteomes" id="UP001216907"/>
    </source>
</evidence>